<dbReference type="KEGG" id="dci:103521027"/>
<dbReference type="InterPro" id="IPR007527">
    <property type="entry name" value="Znf_SWIM"/>
</dbReference>
<evidence type="ECO:0000256" key="1">
    <source>
        <dbReference type="PROSITE-ProRule" id="PRU00325"/>
    </source>
</evidence>
<dbReference type="AlphaFoldDB" id="A0A3Q0JGX9"/>
<dbReference type="PROSITE" id="PS50966">
    <property type="entry name" value="ZF_SWIM"/>
    <property type="match status" value="1"/>
</dbReference>
<evidence type="ECO:0000313" key="5">
    <source>
        <dbReference type="RefSeq" id="XP_026687697.1"/>
    </source>
</evidence>
<dbReference type="STRING" id="121845.A0A3Q0JGX9"/>
<keyword evidence="1" id="KW-0479">Metal-binding</keyword>
<protein>
    <submittedName>
        <fullName evidence="5">Uncharacterized protein LOC103521027</fullName>
    </submittedName>
</protein>
<accession>A0A3Q0JGX9</accession>
<organism evidence="4 5">
    <name type="scientific">Diaphorina citri</name>
    <name type="common">Asian citrus psyllid</name>
    <dbReference type="NCBI Taxonomy" id="121845"/>
    <lineage>
        <taxon>Eukaryota</taxon>
        <taxon>Metazoa</taxon>
        <taxon>Ecdysozoa</taxon>
        <taxon>Arthropoda</taxon>
        <taxon>Hexapoda</taxon>
        <taxon>Insecta</taxon>
        <taxon>Pterygota</taxon>
        <taxon>Neoptera</taxon>
        <taxon>Paraneoptera</taxon>
        <taxon>Hemiptera</taxon>
        <taxon>Sternorrhyncha</taxon>
        <taxon>Psylloidea</taxon>
        <taxon>Psyllidae</taxon>
        <taxon>Diaphorininae</taxon>
        <taxon>Diaphorina</taxon>
    </lineage>
</organism>
<gene>
    <name evidence="5" type="primary">LOC103521027</name>
</gene>
<dbReference type="PaxDb" id="121845-A0A3Q0JGX9"/>
<keyword evidence="1" id="KW-0863">Zinc-finger</keyword>
<name>A0A3Q0JGX9_DIACI</name>
<feature type="domain" description="SWIM-type" evidence="3">
    <location>
        <begin position="398"/>
        <end position="429"/>
    </location>
</feature>
<evidence type="ECO:0000256" key="2">
    <source>
        <dbReference type="SAM" id="MobiDB-lite"/>
    </source>
</evidence>
<evidence type="ECO:0000313" key="4">
    <source>
        <dbReference type="Proteomes" id="UP000079169"/>
    </source>
</evidence>
<proteinExistence type="predicted"/>
<evidence type="ECO:0000259" key="3">
    <source>
        <dbReference type="PROSITE" id="PS50966"/>
    </source>
</evidence>
<reference evidence="5" key="1">
    <citation type="submission" date="2025-08" db="UniProtKB">
        <authorList>
            <consortium name="RefSeq"/>
        </authorList>
    </citation>
    <scope>IDENTIFICATION</scope>
</reference>
<dbReference type="PANTHER" id="PTHR35385:SF2">
    <property type="entry name" value="PROTEIN B, PUTATIVE-RELATED"/>
    <property type="match status" value="1"/>
</dbReference>
<feature type="compositionally biased region" description="Basic residues" evidence="2">
    <location>
        <begin position="617"/>
        <end position="636"/>
    </location>
</feature>
<keyword evidence="1" id="KW-0862">Zinc</keyword>
<dbReference type="RefSeq" id="XP_026687697.1">
    <property type="nucleotide sequence ID" value="XM_026831896.1"/>
</dbReference>
<dbReference type="GO" id="GO:0008270">
    <property type="term" value="F:zinc ion binding"/>
    <property type="evidence" value="ECO:0007669"/>
    <property type="project" value="UniProtKB-KW"/>
</dbReference>
<dbReference type="Proteomes" id="UP000079169">
    <property type="component" value="Unplaced"/>
</dbReference>
<dbReference type="GeneID" id="103521027"/>
<feature type="region of interest" description="Disordered" evidence="2">
    <location>
        <begin position="611"/>
        <end position="644"/>
    </location>
</feature>
<sequence>MIHRPVRDDIKEKFVQLFRNHHPPSRALHIHKQDLMEEYNEEYYKVAADSAICPPLSAVYRLFHKEFKKDYGEEQNSIHEYLQKIANKVEKNTKIKSKVMDNGDVVVAALPPLMERCHSLKTSGNTVFIDSGGNMDWYNCRVFLLLCDSNVGGLPLGFFLSTSETEECISTGLELLKSILPASCFGDSTSKCSVQFMTDDCQAEINALRKIFPASDVLLCTFHILQAVWRWLLQGEHGIDQLDRQHLYSLFKKTVFAGTSDDFEFSCKKLLEDSVVNKYNNFVCYIKKYISRSSMWAHSFRTTVRGNNTNNIVEGAMRVMKDCILSRTKAYNPIQLFKFLEMEFCQFYTMKIEDMLNGKYWSKRSKYFPEENKLEDLEIKKAESLHITVVHKKSLQEYNVDLEAGLCSCFKGKQGAPCSHQHKASVFLKRSGPNTIPLDSQSNPICLCLHSTPCSHQHKASVFLKRSGPNTIPLDSQSKLFLHWLAHGKTGDDNFYLSLDMYINENQSNMSMSTLSPAWSLPVPVTSPIDIVLNTEPETSEQTPNLDWDSLQLRWMNLVSKKKDNNNEAEFRAVEKATTYLENCSSSAFISALHSIGKSFKSRKLGRTIPVQPTSISRRKSNLGTRKHASTGRPKKTSQVNHSYVKTKGMRRKKLPHSLQYCVDNNVSLGQ</sequence>
<dbReference type="PANTHER" id="PTHR35385">
    <property type="entry name" value="PROTEIN B, PUTATIVE-RELATED-RELATED"/>
    <property type="match status" value="1"/>
</dbReference>
<keyword evidence="4" id="KW-1185">Reference proteome</keyword>